<evidence type="ECO:0000313" key="2">
    <source>
        <dbReference type="EMBL" id="KAF9442780.1"/>
    </source>
</evidence>
<gene>
    <name evidence="2" type="ORF">P691DRAFT_788974</name>
</gene>
<accession>A0A9P6BYR5</accession>
<evidence type="ECO:0000313" key="3">
    <source>
        <dbReference type="Proteomes" id="UP000807342"/>
    </source>
</evidence>
<sequence length="381" mass="42549">MSPSLVAPYENFKTVIILGPLSCICILVNCVDKNTAIVKANHDGGNSVTFRIPHVWARFQLALVGFLESLELEEPSDNPLVGTGIEVLLAEGQEEIWRPAEDIEISRTSWPLQKGIRWRDRVVVWLDQLASSDFGLAYIKSVKYKDDWLLKTNRILSRKDGEMFNNEKPELKTKVSFEDSGVAIRHLNDDAFIFGEPSGGPRRTASQTNTRSARILSNADMKSIENTHHFSNIPIPSSTKDYDRTLPRPYETVLLESTKPDEYQVTAGRLHRRDFEALVVDGRNHARKHFLFISSSTQLTSLQRVGEAQVVGHEAGTGHCSVLGNKPRDRGRKDALVPQPTSIPTSHKSTPPPPKPSSIANPPLVNEDIHMRTPSSNTHIQ</sequence>
<dbReference type="AlphaFoldDB" id="A0A9P6BYR5"/>
<proteinExistence type="predicted"/>
<feature type="compositionally biased region" description="Basic and acidic residues" evidence="1">
    <location>
        <begin position="326"/>
        <end position="335"/>
    </location>
</feature>
<dbReference type="Proteomes" id="UP000807342">
    <property type="component" value="Unassembled WGS sequence"/>
</dbReference>
<feature type="compositionally biased region" description="Low complexity" evidence="1">
    <location>
        <begin position="340"/>
        <end position="349"/>
    </location>
</feature>
<feature type="region of interest" description="Disordered" evidence="1">
    <location>
        <begin position="317"/>
        <end position="381"/>
    </location>
</feature>
<evidence type="ECO:0000256" key="1">
    <source>
        <dbReference type="SAM" id="MobiDB-lite"/>
    </source>
</evidence>
<reference evidence="2" key="1">
    <citation type="submission" date="2020-11" db="EMBL/GenBank/DDBJ databases">
        <authorList>
            <consortium name="DOE Joint Genome Institute"/>
            <person name="Ahrendt S."/>
            <person name="Riley R."/>
            <person name="Andreopoulos W."/>
            <person name="Labutti K."/>
            <person name="Pangilinan J."/>
            <person name="Ruiz-Duenas F.J."/>
            <person name="Barrasa J.M."/>
            <person name="Sanchez-Garcia M."/>
            <person name="Camarero S."/>
            <person name="Miyauchi S."/>
            <person name="Serrano A."/>
            <person name="Linde D."/>
            <person name="Babiker R."/>
            <person name="Drula E."/>
            <person name="Ayuso-Fernandez I."/>
            <person name="Pacheco R."/>
            <person name="Padilla G."/>
            <person name="Ferreira P."/>
            <person name="Barriuso J."/>
            <person name="Kellner H."/>
            <person name="Castanera R."/>
            <person name="Alfaro M."/>
            <person name="Ramirez L."/>
            <person name="Pisabarro A.G."/>
            <person name="Kuo A."/>
            <person name="Tritt A."/>
            <person name="Lipzen A."/>
            <person name="He G."/>
            <person name="Yan M."/>
            <person name="Ng V."/>
            <person name="Cullen D."/>
            <person name="Martin F."/>
            <person name="Rosso M.-N."/>
            <person name="Henrissat B."/>
            <person name="Hibbett D."/>
            <person name="Martinez A.T."/>
            <person name="Grigoriev I.V."/>
        </authorList>
    </citation>
    <scope>NUCLEOTIDE SEQUENCE</scope>
    <source>
        <strain evidence="2">MF-IS2</strain>
    </source>
</reference>
<name>A0A9P6BYR5_9AGAR</name>
<comment type="caution">
    <text evidence="2">The sequence shown here is derived from an EMBL/GenBank/DDBJ whole genome shotgun (WGS) entry which is preliminary data.</text>
</comment>
<keyword evidence="3" id="KW-1185">Reference proteome</keyword>
<protein>
    <submittedName>
        <fullName evidence="2">Uncharacterized protein</fullName>
    </submittedName>
</protein>
<dbReference type="EMBL" id="MU151568">
    <property type="protein sequence ID" value="KAF9442780.1"/>
    <property type="molecule type" value="Genomic_DNA"/>
</dbReference>
<organism evidence="2 3">
    <name type="scientific">Macrolepiota fuliginosa MF-IS2</name>
    <dbReference type="NCBI Taxonomy" id="1400762"/>
    <lineage>
        <taxon>Eukaryota</taxon>
        <taxon>Fungi</taxon>
        <taxon>Dikarya</taxon>
        <taxon>Basidiomycota</taxon>
        <taxon>Agaricomycotina</taxon>
        <taxon>Agaricomycetes</taxon>
        <taxon>Agaricomycetidae</taxon>
        <taxon>Agaricales</taxon>
        <taxon>Agaricineae</taxon>
        <taxon>Agaricaceae</taxon>
        <taxon>Macrolepiota</taxon>
    </lineage>
</organism>